<organism evidence="2 3">
    <name type="scientific">Saguinus oedipus</name>
    <name type="common">Cotton-top tamarin</name>
    <name type="synonym">Oedipomidas oedipus</name>
    <dbReference type="NCBI Taxonomy" id="9490"/>
    <lineage>
        <taxon>Eukaryota</taxon>
        <taxon>Metazoa</taxon>
        <taxon>Chordata</taxon>
        <taxon>Craniata</taxon>
        <taxon>Vertebrata</taxon>
        <taxon>Euteleostomi</taxon>
        <taxon>Mammalia</taxon>
        <taxon>Eutheria</taxon>
        <taxon>Euarchontoglires</taxon>
        <taxon>Primates</taxon>
        <taxon>Haplorrhini</taxon>
        <taxon>Platyrrhini</taxon>
        <taxon>Cebidae</taxon>
        <taxon>Callitrichinae</taxon>
        <taxon>Saguinus</taxon>
    </lineage>
</organism>
<feature type="transmembrane region" description="Helical" evidence="1">
    <location>
        <begin position="12"/>
        <end position="31"/>
    </location>
</feature>
<keyword evidence="1" id="KW-0812">Transmembrane</keyword>
<gene>
    <name evidence="2" type="ORF">P7K49_035895</name>
</gene>
<keyword evidence="1" id="KW-0472">Membrane</keyword>
<proteinExistence type="predicted"/>
<sequence>MIEKQAKKETAFINMVTFLGTCLGLHCLGCWSSPLLAQVPHLSAPQGSQQVALDILLLLLLLSGLSRHLCSTLGHGQQPHRPPLLPSLHRPLTTSGATCTASLLLTLAPAVALPLRVAWPVCACDLCLPGPHPSKWLTQPQAPLQSREWISIPEE</sequence>
<keyword evidence="1" id="KW-1133">Transmembrane helix</keyword>
<name>A0ABQ9TPP5_SAGOE</name>
<evidence type="ECO:0000313" key="3">
    <source>
        <dbReference type="Proteomes" id="UP001266305"/>
    </source>
</evidence>
<keyword evidence="3" id="KW-1185">Reference proteome</keyword>
<evidence type="ECO:0000313" key="2">
    <source>
        <dbReference type="EMBL" id="KAK2086470.1"/>
    </source>
</evidence>
<comment type="caution">
    <text evidence="2">The sequence shown here is derived from an EMBL/GenBank/DDBJ whole genome shotgun (WGS) entry which is preliminary data.</text>
</comment>
<protein>
    <submittedName>
        <fullName evidence="2">Uncharacterized protein</fullName>
    </submittedName>
</protein>
<reference evidence="2 3" key="1">
    <citation type="submission" date="2023-05" db="EMBL/GenBank/DDBJ databases">
        <title>B98-5 Cell Line De Novo Hybrid Assembly: An Optical Mapping Approach.</title>
        <authorList>
            <person name="Kananen K."/>
            <person name="Auerbach J.A."/>
            <person name="Kautto E."/>
            <person name="Blachly J.S."/>
        </authorList>
    </citation>
    <scope>NUCLEOTIDE SEQUENCE [LARGE SCALE GENOMIC DNA]</scope>
    <source>
        <strain evidence="2">B95-8</strain>
        <tissue evidence="2">Cell line</tissue>
    </source>
</reference>
<dbReference type="EMBL" id="JASSZA010000020">
    <property type="protein sequence ID" value="KAK2086470.1"/>
    <property type="molecule type" value="Genomic_DNA"/>
</dbReference>
<dbReference type="Proteomes" id="UP001266305">
    <property type="component" value="Unassembled WGS sequence"/>
</dbReference>
<evidence type="ECO:0000256" key="1">
    <source>
        <dbReference type="SAM" id="Phobius"/>
    </source>
</evidence>
<accession>A0ABQ9TPP5</accession>